<feature type="compositionally biased region" description="Basic and acidic residues" evidence="1">
    <location>
        <begin position="257"/>
        <end position="271"/>
    </location>
</feature>
<reference evidence="3" key="1">
    <citation type="submission" date="2021-07" db="EMBL/GenBank/DDBJ databases">
        <title>Draft genome of Mortierella alpina, strain LL118, isolated from an aspen leaf litter sample.</title>
        <authorList>
            <person name="Yang S."/>
            <person name="Vinatzer B.A."/>
        </authorList>
    </citation>
    <scope>NUCLEOTIDE SEQUENCE</scope>
    <source>
        <strain evidence="3">LL118</strain>
    </source>
</reference>
<feature type="compositionally biased region" description="Polar residues" evidence="1">
    <location>
        <begin position="417"/>
        <end position="426"/>
    </location>
</feature>
<dbReference type="Proteomes" id="UP000717515">
    <property type="component" value="Unassembled WGS sequence"/>
</dbReference>
<sequence>MAAAAAADPRRNRIVSHWARTTPEEGIQLHLRCADAQRSGNIALQIQTDPPSADRPCQWNITLCSVRSVASASSLTASCALASSPTAQSRTSPVEIERPDPRAQLESESALSSSSSTLLILTLERVVSQGVDIGTDQAPESLTCPSRVRCEAYRTLYIYSPKLKRDICVHPIKNQPWPQNVVFDGTDVSEDDKEYHFQIWLSGSNPRQENTRTAARFNHMQQLLRAMRQDSATADVEIVIKDNNYRDPGHLGTAEGLEDRRKTETAKRNNGKDSAFNVWNAGNSFGAQDEAHWRYDSHRLRSKQTCFKAHKCVLEAIPFFSRMLNGGFREGLASSRGMHRIELSNDMFDASIMDHLLDFLYTHELAVENGASLQESLRPQAQSLGCGTKAPAPSAHVHHIISANVGLNLQTVISETRLSSPQSHGHSGQERQSTEASLETPSLTLEQWGALYRAGVHLEDKTLQALCLETIQARLDPETTLDQVLNWGHQHDEIKTIMVQYLVKKRRQVFGEEQTNRLRPYLWAEYEDQVDTLVEITSLIARQP</sequence>
<dbReference type="AlphaFoldDB" id="A0A9P8A9N0"/>
<evidence type="ECO:0000313" key="3">
    <source>
        <dbReference type="EMBL" id="KAG9326434.1"/>
    </source>
</evidence>
<comment type="caution">
    <text evidence="3">The sequence shown here is derived from an EMBL/GenBank/DDBJ whole genome shotgun (WGS) entry which is preliminary data.</text>
</comment>
<dbReference type="InterPro" id="IPR011333">
    <property type="entry name" value="SKP1/BTB/POZ_sf"/>
</dbReference>
<gene>
    <name evidence="3" type="ORF">KVV02_008054</name>
</gene>
<dbReference type="PROSITE" id="PS50097">
    <property type="entry name" value="BTB"/>
    <property type="match status" value="1"/>
</dbReference>
<dbReference type="CDD" id="cd18186">
    <property type="entry name" value="BTB_POZ_ZBTB_KLHL-like"/>
    <property type="match status" value="1"/>
</dbReference>
<dbReference type="Gene3D" id="3.30.710.10">
    <property type="entry name" value="Potassium Channel Kv1.1, Chain A"/>
    <property type="match status" value="1"/>
</dbReference>
<evidence type="ECO:0000256" key="1">
    <source>
        <dbReference type="SAM" id="MobiDB-lite"/>
    </source>
</evidence>
<protein>
    <recommendedName>
        <fullName evidence="2">BTB domain-containing protein</fullName>
    </recommendedName>
</protein>
<dbReference type="InterPro" id="IPR000210">
    <property type="entry name" value="BTB/POZ_dom"/>
</dbReference>
<dbReference type="EMBL" id="JAIFTL010000020">
    <property type="protein sequence ID" value="KAG9326434.1"/>
    <property type="molecule type" value="Genomic_DNA"/>
</dbReference>
<feature type="domain" description="BTB" evidence="2">
    <location>
        <begin position="307"/>
        <end position="369"/>
    </location>
</feature>
<feature type="region of interest" description="Disordered" evidence="1">
    <location>
        <begin position="249"/>
        <end position="271"/>
    </location>
</feature>
<name>A0A9P8A9N0_MORAP</name>
<dbReference type="SUPFAM" id="SSF54695">
    <property type="entry name" value="POZ domain"/>
    <property type="match status" value="1"/>
</dbReference>
<evidence type="ECO:0000259" key="2">
    <source>
        <dbReference type="PROSITE" id="PS50097"/>
    </source>
</evidence>
<dbReference type="Pfam" id="PF00651">
    <property type="entry name" value="BTB"/>
    <property type="match status" value="1"/>
</dbReference>
<feature type="region of interest" description="Disordered" evidence="1">
    <location>
        <begin position="417"/>
        <end position="439"/>
    </location>
</feature>
<proteinExistence type="predicted"/>
<accession>A0A9P8A9N0</accession>
<organism evidence="3 4">
    <name type="scientific">Mortierella alpina</name>
    <name type="common">Oleaginous fungus</name>
    <name type="synonym">Mortierella renispora</name>
    <dbReference type="NCBI Taxonomy" id="64518"/>
    <lineage>
        <taxon>Eukaryota</taxon>
        <taxon>Fungi</taxon>
        <taxon>Fungi incertae sedis</taxon>
        <taxon>Mucoromycota</taxon>
        <taxon>Mortierellomycotina</taxon>
        <taxon>Mortierellomycetes</taxon>
        <taxon>Mortierellales</taxon>
        <taxon>Mortierellaceae</taxon>
        <taxon>Mortierella</taxon>
    </lineage>
</organism>
<evidence type="ECO:0000313" key="4">
    <source>
        <dbReference type="Proteomes" id="UP000717515"/>
    </source>
</evidence>